<proteinExistence type="predicted"/>
<dbReference type="GO" id="GO:0016829">
    <property type="term" value="F:lyase activity"/>
    <property type="evidence" value="ECO:0007669"/>
    <property type="project" value="UniProtKB-KW"/>
</dbReference>
<comment type="caution">
    <text evidence="1">The sequence shown here is derived from an EMBL/GenBank/DDBJ whole genome shotgun (WGS) entry which is preliminary data.</text>
</comment>
<reference evidence="1 2" key="1">
    <citation type="submission" date="2019-10" db="EMBL/GenBank/DDBJ databases">
        <title>Description of Paenibacillus pedi sp. nov.</title>
        <authorList>
            <person name="Carlier A."/>
            <person name="Qi S."/>
        </authorList>
    </citation>
    <scope>NUCLEOTIDE SEQUENCE [LARGE SCALE GENOMIC DNA]</scope>
    <source>
        <strain evidence="1 2">LMG 31457</strain>
    </source>
</reference>
<protein>
    <submittedName>
        <fullName evidence="1">Phosphonate C-P lyase system protein PhnH</fullName>
    </submittedName>
</protein>
<keyword evidence="2" id="KW-1185">Reference proteome</keyword>
<dbReference type="InterPro" id="IPR008772">
    <property type="entry name" value="Phosphonate_metab_PhnH"/>
</dbReference>
<gene>
    <name evidence="1" type="primary">phnH</name>
    <name evidence="1" type="ORF">GC097_23360</name>
</gene>
<dbReference type="PIRSF" id="PIRSF020680">
    <property type="entry name" value="PhnH"/>
    <property type="match status" value="1"/>
</dbReference>
<dbReference type="SUPFAM" id="SSF159709">
    <property type="entry name" value="PhnH-like"/>
    <property type="match status" value="1"/>
</dbReference>
<evidence type="ECO:0000313" key="2">
    <source>
        <dbReference type="Proteomes" id="UP000618579"/>
    </source>
</evidence>
<dbReference type="Pfam" id="PF05845">
    <property type="entry name" value="PhnH"/>
    <property type="match status" value="1"/>
</dbReference>
<organism evidence="1 2">
    <name type="scientific">Paenibacillus planticolens</name>
    <dbReference type="NCBI Taxonomy" id="2654976"/>
    <lineage>
        <taxon>Bacteria</taxon>
        <taxon>Bacillati</taxon>
        <taxon>Bacillota</taxon>
        <taxon>Bacilli</taxon>
        <taxon>Bacillales</taxon>
        <taxon>Paenibacillaceae</taxon>
        <taxon>Paenibacillus</taxon>
    </lineage>
</organism>
<dbReference type="InterPro" id="IPR038058">
    <property type="entry name" value="PhnH-like_sp"/>
</dbReference>
<keyword evidence="1" id="KW-0456">Lyase</keyword>
<accession>A0ABX1ZT49</accession>
<name>A0ABX1ZT49_9BACL</name>
<sequence length="197" mass="21540">MMLDMVHDIQAAYRKLVDSMSRPGTISDLSDEAGKLEQVQGCLPATYIAALMLLDTEVTFKVVSEREAEVTHLLSQSTYAKDAQLEEADFIFILRDAAPGYLHSAMEAAKIGELTDPHSSATVIIETESVTCGTKLRLSGPGIQSTAKAEIHGTEAWIDIRAERNAEFPLGLDLIVTDTSHRILALPRTTQVVKEEI</sequence>
<dbReference type="EMBL" id="WHNZ01000049">
    <property type="protein sequence ID" value="NOV02948.1"/>
    <property type="molecule type" value="Genomic_DNA"/>
</dbReference>
<evidence type="ECO:0000313" key="1">
    <source>
        <dbReference type="EMBL" id="NOV02948.1"/>
    </source>
</evidence>
<dbReference type="RefSeq" id="WP_171685777.1">
    <property type="nucleotide sequence ID" value="NZ_WHNZ01000049.1"/>
</dbReference>
<dbReference type="NCBIfam" id="TIGR03292">
    <property type="entry name" value="PhnH_redo"/>
    <property type="match status" value="1"/>
</dbReference>
<dbReference type="Proteomes" id="UP000618579">
    <property type="component" value="Unassembled WGS sequence"/>
</dbReference>
<dbReference type="Gene3D" id="3.40.50.11310">
    <property type="entry name" value="Bacterial phosphonate metabolism protein PhnH"/>
    <property type="match status" value="1"/>
</dbReference>